<dbReference type="EMBL" id="CAAALY010259587">
    <property type="protein sequence ID" value="VEL38952.1"/>
    <property type="molecule type" value="Genomic_DNA"/>
</dbReference>
<comment type="caution">
    <text evidence="2">The sequence shown here is derived from an EMBL/GenBank/DDBJ whole genome shotgun (WGS) entry which is preliminary data.</text>
</comment>
<gene>
    <name evidence="2" type="ORF">PXEA_LOCUS32392</name>
</gene>
<proteinExistence type="predicted"/>
<dbReference type="AlphaFoldDB" id="A0A448XKQ0"/>
<reference evidence="2" key="1">
    <citation type="submission" date="2018-11" db="EMBL/GenBank/DDBJ databases">
        <authorList>
            <consortium name="Pathogen Informatics"/>
        </authorList>
    </citation>
    <scope>NUCLEOTIDE SEQUENCE</scope>
</reference>
<evidence type="ECO:0000313" key="2">
    <source>
        <dbReference type="EMBL" id="VEL38952.1"/>
    </source>
</evidence>
<protein>
    <submittedName>
        <fullName evidence="2">Uncharacterized protein</fullName>
    </submittedName>
</protein>
<evidence type="ECO:0000256" key="1">
    <source>
        <dbReference type="SAM" id="MobiDB-lite"/>
    </source>
</evidence>
<feature type="region of interest" description="Disordered" evidence="1">
    <location>
        <begin position="1"/>
        <end position="20"/>
    </location>
</feature>
<keyword evidence="3" id="KW-1185">Reference proteome</keyword>
<organism evidence="2 3">
    <name type="scientific">Protopolystoma xenopodis</name>
    <dbReference type="NCBI Taxonomy" id="117903"/>
    <lineage>
        <taxon>Eukaryota</taxon>
        <taxon>Metazoa</taxon>
        <taxon>Spiralia</taxon>
        <taxon>Lophotrochozoa</taxon>
        <taxon>Platyhelminthes</taxon>
        <taxon>Monogenea</taxon>
        <taxon>Polyopisthocotylea</taxon>
        <taxon>Polystomatidea</taxon>
        <taxon>Polystomatidae</taxon>
        <taxon>Protopolystoma</taxon>
    </lineage>
</organism>
<accession>A0A448XKQ0</accession>
<dbReference type="Proteomes" id="UP000784294">
    <property type="component" value="Unassembled WGS sequence"/>
</dbReference>
<sequence>MGGRSPVRGNIGGGKGPTIECSLERQPSDFHTKKSWPNAMLAESSCVLVTRSADSSLVSLVGEFGPWKVATASV</sequence>
<evidence type="ECO:0000313" key="3">
    <source>
        <dbReference type="Proteomes" id="UP000784294"/>
    </source>
</evidence>
<name>A0A448XKQ0_9PLAT</name>